<keyword evidence="3" id="KW-0804">Transcription</keyword>
<dbReference type="Gene3D" id="2.60.120.10">
    <property type="entry name" value="Jelly Rolls"/>
    <property type="match status" value="1"/>
</dbReference>
<evidence type="ECO:0000256" key="1">
    <source>
        <dbReference type="ARBA" id="ARBA00023015"/>
    </source>
</evidence>
<evidence type="ECO:0000256" key="4">
    <source>
        <dbReference type="SAM" id="MobiDB-lite"/>
    </source>
</evidence>
<gene>
    <name evidence="6" type="ORF">BURMUCGD2_5370</name>
</gene>
<keyword evidence="1" id="KW-0805">Transcription regulation</keyword>
<sequence length="341" mass="38733">MTIDPIMPRRRDRPRPEPAMKPQYEHVTFAPGCSIRVYHRQLARIPFEWHRHPEYELTLTLNSRGRRFIGDHVARYADEDLVLVPPNLPHTWSSNARIDPDAPEVALVVWFDGDWVRRLADCCAEYVPLRSLLRRAAPGLRFDTETARAMRARLPRLLDPSPRVRLAAALDTLADLAEAGGEPLATAQAYERYDGRAASDADAPEAERLDRVLDAIDRHFHEPLRIGALAAVAHLSERTLQRMFVRHLGESVGRYVQRLRIAHACRHLVATDWPIATVAARCGIPNPANFNRQFLAARGMTPGAYRQYFAQRGRAPDTDADAPPLDTRPPSLERRKRTPRK</sequence>
<dbReference type="InterPro" id="IPR018060">
    <property type="entry name" value="HTH_AraC"/>
</dbReference>
<dbReference type="Pfam" id="PF12833">
    <property type="entry name" value="HTH_18"/>
    <property type="match status" value="1"/>
</dbReference>
<feature type="region of interest" description="Disordered" evidence="4">
    <location>
        <begin position="1"/>
        <end position="21"/>
    </location>
</feature>
<name>B9BJW3_9BURK</name>
<comment type="caution">
    <text evidence="6">The sequence shown here is derived from an EMBL/GenBank/DDBJ whole genome shotgun (WGS) entry which is preliminary data.</text>
</comment>
<dbReference type="AlphaFoldDB" id="B9BJW3"/>
<evidence type="ECO:0000256" key="2">
    <source>
        <dbReference type="ARBA" id="ARBA00023125"/>
    </source>
</evidence>
<dbReference type="PANTHER" id="PTHR46796">
    <property type="entry name" value="HTH-TYPE TRANSCRIPTIONAL ACTIVATOR RHAS-RELATED"/>
    <property type="match status" value="1"/>
</dbReference>
<dbReference type="InterPro" id="IPR014710">
    <property type="entry name" value="RmlC-like_jellyroll"/>
</dbReference>
<accession>B9BJW3</accession>
<dbReference type="CDD" id="cd06976">
    <property type="entry name" value="cupin_MtlR-like_N"/>
    <property type="match status" value="1"/>
</dbReference>
<dbReference type="InterPro" id="IPR011051">
    <property type="entry name" value="RmlC_Cupin_sf"/>
</dbReference>
<proteinExistence type="predicted"/>
<dbReference type="InterPro" id="IPR018062">
    <property type="entry name" value="HTH_AraC-typ_CS"/>
</dbReference>
<dbReference type="InterPro" id="IPR050204">
    <property type="entry name" value="AraC_XylS_family_regulators"/>
</dbReference>
<dbReference type="Proteomes" id="UP000004535">
    <property type="component" value="Unassembled WGS sequence"/>
</dbReference>
<evidence type="ECO:0000256" key="3">
    <source>
        <dbReference type="ARBA" id="ARBA00023163"/>
    </source>
</evidence>
<feature type="compositionally biased region" description="Low complexity" evidence="4">
    <location>
        <begin position="321"/>
        <end position="330"/>
    </location>
</feature>
<dbReference type="SUPFAM" id="SSF51182">
    <property type="entry name" value="RmlC-like cupins"/>
    <property type="match status" value="1"/>
</dbReference>
<dbReference type="SUPFAM" id="SSF46689">
    <property type="entry name" value="Homeodomain-like"/>
    <property type="match status" value="2"/>
</dbReference>
<dbReference type="SMART" id="SM00342">
    <property type="entry name" value="HTH_ARAC"/>
    <property type="match status" value="1"/>
</dbReference>
<dbReference type="PROSITE" id="PS00041">
    <property type="entry name" value="HTH_ARAC_FAMILY_1"/>
    <property type="match status" value="1"/>
</dbReference>
<dbReference type="EMBL" id="ACFC01000002">
    <property type="protein sequence ID" value="EEE08230.1"/>
    <property type="molecule type" value="Genomic_DNA"/>
</dbReference>
<reference evidence="6 7" key="1">
    <citation type="journal article" date="2012" name="J. Bacteriol.">
        <title>Draft Genome Sequence Determination for Cystic Fibrosis and Chronic Granulomatous Disease Burkholderia multivorans Isolates.</title>
        <authorList>
            <person name="Varga J.J."/>
            <person name="Losada L."/>
            <person name="Zelazny A.M."/>
            <person name="Brinkac L."/>
            <person name="Harkins D."/>
            <person name="Radune D."/>
            <person name="Hostetler J."/>
            <person name="Sampaio E.P."/>
            <person name="Ronning C.M."/>
            <person name="Nierman W.C."/>
            <person name="Greenberg D.E."/>
            <person name="Holland S.M."/>
            <person name="Goldberg J.B."/>
        </authorList>
    </citation>
    <scope>NUCLEOTIDE SEQUENCE [LARGE SCALE GENOMIC DNA]</scope>
    <source>
        <strain evidence="6 7">CGD2</strain>
    </source>
</reference>
<dbReference type="Gene3D" id="1.10.10.60">
    <property type="entry name" value="Homeodomain-like"/>
    <property type="match status" value="1"/>
</dbReference>
<dbReference type="GO" id="GO:0003700">
    <property type="term" value="F:DNA-binding transcription factor activity"/>
    <property type="evidence" value="ECO:0007669"/>
    <property type="project" value="InterPro"/>
</dbReference>
<dbReference type="InterPro" id="IPR009057">
    <property type="entry name" value="Homeodomain-like_sf"/>
</dbReference>
<evidence type="ECO:0000259" key="5">
    <source>
        <dbReference type="PROSITE" id="PS01124"/>
    </source>
</evidence>
<keyword evidence="2" id="KW-0238">DNA-binding</keyword>
<organism evidence="6 7">
    <name type="scientific">Burkholderia multivorans CGD2</name>
    <dbReference type="NCBI Taxonomy" id="513052"/>
    <lineage>
        <taxon>Bacteria</taxon>
        <taxon>Pseudomonadati</taxon>
        <taxon>Pseudomonadota</taxon>
        <taxon>Betaproteobacteria</taxon>
        <taxon>Burkholderiales</taxon>
        <taxon>Burkholderiaceae</taxon>
        <taxon>Burkholderia</taxon>
        <taxon>Burkholderia cepacia complex</taxon>
    </lineage>
</organism>
<dbReference type="GO" id="GO:0043565">
    <property type="term" value="F:sequence-specific DNA binding"/>
    <property type="evidence" value="ECO:0007669"/>
    <property type="project" value="InterPro"/>
</dbReference>
<feature type="region of interest" description="Disordered" evidence="4">
    <location>
        <begin position="312"/>
        <end position="341"/>
    </location>
</feature>
<protein>
    <submittedName>
        <fullName evidence="6">Transcriptional regulator, AraC family</fullName>
    </submittedName>
</protein>
<dbReference type="PROSITE" id="PS01124">
    <property type="entry name" value="HTH_ARAC_FAMILY_2"/>
    <property type="match status" value="1"/>
</dbReference>
<feature type="domain" description="HTH araC/xylS-type" evidence="5">
    <location>
        <begin position="210"/>
        <end position="308"/>
    </location>
</feature>
<evidence type="ECO:0000313" key="6">
    <source>
        <dbReference type="EMBL" id="EEE08230.1"/>
    </source>
</evidence>
<evidence type="ECO:0000313" key="7">
    <source>
        <dbReference type="Proteomes" id="UP000004535"/>
    </source>
</evidence>